<dbReference type="RefSeq" id="WP_133282664.1">
    <property type="nucleotide sequence ID" value="NZ_SMSI01000001.1"/>
</dbReference>
<keyword evidence="2" id="KW-1133">Transmembrane helix</keyword>
<dbReference type="EMBL" id="SMSI01000001">
    <property type="protein sequence ID" value="TDH37827.1"/>
    <property type="molecule type" value="Genomic_DNA"/>
</dbReference>
<dbReference type="OrthoDB" id="7285394at2"/>
<feature type="transmembrane region" description="Helical" evidence="2">
    <location>
        <begin position="67"/>
        <end position="88"/>
    </location>
</feature>
<evidence type="ECO:0000313" key="4">
    <source>
        <dbReference type="Proteomes" id="UP000295131"/>
    </source>
</evidence>
<protein>
    <submittedName>
        <fullName evidence="3">DUF2628 domain-containing protein</fullName>
    </submittedName>
</protein>
<comment type="caution">
    <text evidence="3">The sequence shown here is derived from an EMBL/GenBank/DDBJ whole genome shotgun (WGS) entry which is preliminary data.</text>
</comment>
<dbReference type="Pfam" id="PF10947">
    <property type="entry name" value="DUF2628"/>
    <property type="match status" value="1"/>
</dbReference>
<evidence type="ECO:0000313" key="3">
    <source>
        <dbReference type="EMBL" id="TDH37827.1"/>
    </source>
</evidence>
<dbReference type="AlphaFoldDB" id="A0A4R5PMV0"/>
<dbReference type="InterPro" id="IPR024399">
    <property type="entry name" value="DUF2628"/>
</dbReference>
<evidence type="ECO:0000256" key="2">
    <source>
        <dbReference type="SAM" id="Phobius"/>
    </source>
</evidence>
<keyword evidence="2" id="KW-0472">Membrane</keyword>
<organism evidence="3 4">
    <name type="scientific">Pseudohoeflea suaedae</name>
    <dbReference type="NCBI Taxonomy" id="877384"/>
    <lineage>
        <taxon>Bacteria</taxon>
        <taxon>Pseudomonadati</taxon>
        <taxon>Pseudomonadota</taxon>
        <taxon>Alphaproteobacteria</taxon>
        <taxon>Hyphomicrobiales</taxon>
        <taxon>Rhizobiaceae</taxon>
        <taxon>Pseudohoeflea</taxon>
    </lineage>
</organism>
<sequence length="160" mass="17431">MASYAILSDRNAPGGDETARVIADRFAWPAFAFGGFWLLWHRAWFAGALVLIADLTIPLLLYPGGYAGLALALDIALALIVGLEGNAWRLDAEERRGRRIVDIVEAPDPDTAFEIYAYRAAARALPKTPPPLPGRNNQLVRPRPASTPDMIGLVPSRREG</sequence>
<accession>A0A4R5PMV0</accession>
<name>A0A4R5PMV0_9HYPH</name>
<keyword evidence="4" id="KW-1185">Reference proteome</keyword>
<feature type="region of interest" description="Disordered" evidence="1">
    <location>
        <begin position="126"/>
        <end position="160"/>
    </location>
</feature>
<keyword evidence="2" id="KW-0812">Transmembrane</keyword>
<dbReference type="Proteomes" id="UP000295131">
    <property type="component" value="Unassembled WGS sequence"/>
</dbReference>
<gene>
    <name evidence="3" type="ORF">E2A64_01420</name>
</gene>
<proteinExistence type="predicted"/>
<evidence type="ECO:0000256" key="1">
    <source>
        <dbReference type="SAM" id="MobiDB-lite"/>
    </source>
</evidence>
<reference evidence="3 4" key="1">
    <citation type="journal article" date="2013" name="Int. J. Syst. Evol. Microbiol.">
        <title>Hoeflea suaedae sp. nov., an endophytic bacterium isolated from the root of the halophyte Suaeda maritima.</title>
        <authorList>
            <person name="Chung E.J."/>
            <person name="Park J.A."/>
            <person name="Pramanik P."/>
            <person name="Bibi F."/>
            <person name="Jeon C.O."/>
            <person name="Chung Y.R."/>
        </authorList>
    </citation>
    <scope>NUCLEOTIDE SEQUENCE [LARGE SCALE GENOMIC DNA]</scope>
    <source>
        <strain evidence="3 4">YC6898</strain>
    </source>
</reference>